<protein>
    <submittedName>
        <fullName evidence="1">Uncharacterized protein</fullName>
    </submittedName>
</protein>
<dbReference type="BioCyc" id="LINT1001599:G11K9-3222-MONOMER"/>
<comment type="caution">
    <text evidence="1">The sequence shown here is derived from an EMBL/GenBank/DDBJ whole genome shotgun (WGS) entry which is preliminary data.</text>
</comment>
<dbReference type="AlphaFoldDB" id="M3GPN5"/>
<evidence type="ECO:0000313" key="1">
    <source>
        <dbReference type="EMBL" id="EMG08568.1"/>
    </source>
</evidence>
<evidence type="ECO:0000313" key="2">
    <source>
        <dbReference type="Proteomes" id="UP000011776"/>
    </source>
</evidence>
<reference evidence="1 2" key="1">
    <citation type="submission" date="2013-02" db="EMBL/GenBank/DDBJ databases">
        <authorList>
            <person name="Harkins D.M."/>
            <person name="Durkin A.S."/>
            <person name="Brinkac L.M."/>
            <person name="Haft D.H."/>
            <person name="Selengut J.D."/>
            <person name="Sanka R."/>
            <person name="DePew J."/>
            <person name="Purushe J."/>
            <person name="Tulsiani S.M."/>
            <person name="Graham G.C."/>
            <person name="Burns M.-A."/>
            <person name="Dohnt M.F."/>
            <person name="Smythe L.D."/>
            <person name="McKay D.B."/>
            <person name="Craig S.B."/>
            <person name="Vinetz J.M."/>
            <person name="Sutton G.G."/>
            <person name="Nierman W.C."/>
            <person name="Fouts D.E."/>
        </authorList>
    </citation>
    <scope>NUCLEOTIDE SEQUENCE [LARGE SCALE GENOMIC DNA]</scope>
    <source>
        <strain evidence="1 2">LT2186</strain>
    </source>
</reference>
<organism evidence="1 2">
    <name type="scientific">Leptospira interrogans serovar Grippotyphosa str. LT2186</name>
    <dbReference type="NCBI Taxonomy" id="1001599"/>
    <lineage>
        <taxon>Bacteria</taxon>
        <taxon>Pseudomonadati</taxon>
        <taxon>Spirochaetota</taxon>
        <taxon>Spirochaetia</taxon>
        <taxon>Leptospirales</taxon>
        <taxon>Leptospiraceae</taxon>
        <taxon>Leptospira</taxon>
    </lineage>
</organism>
<dbReference type="EMBL" id="AFME02000372">
    <property type="protein sequence ID" value="EMG08568.1"/>
    <property type="molecule type" value="Genomic_DNA"/>
</dbReference>
<proteinExistence type="predicted"/>
<accession>M3GPN5</accession>
<gene>
    <name evidence="1" type="ORF">LEP1GSC151_0783</name>
</gene>
<name>M3GPN5_LEPIR</name>
<sequence>MWGIYIQIYRFLIVQAPALGVGKFAFKSCSLLKRRNLWELLQIWV</sequence>
<dbReference type="Proteomes" id="UP000011776">
    <property type="component" value="Unassembled WGS sequence"/>
</dbReference>